<sequence length="111" mass="13057">MPQTRSLKRKADSELAPLYLKRAKMTPSHEPKLKSCLQKARGRGASKKLTKKKKQKNGCFYPCNLTTVEKRWHNRHSAWRPCESRRAQFPAQTNEVYFICLLRLYPTIFSF</sequence>
<dbReference type="AlphaFoldDB" id="A0AAV4A871"/>
<keyword evidence="3" id="KW-1185">Reference proteome</keyword>
<comment type="caution">
    <text evidence="2">The sequence shown here is derived from an EMBL/GenBank/DDBJ whole genome shotgun (WGS) entry which is preliminary data.</text>
</comment>
<reference evidence="2 3" key="1">
    <citation type="journal article" date="2021" name="Elife">
        <title>Chloroplast acquisition without the gene transfer in kleptoplastic sea slugs, Plakobranchus ocellatus.</title>
        <authorList>
            <person name="Maeda T."/>
            <person name="Takahashi S."/>
            <person name="Yoshida T."/>
            <person name="Shimamura S."/>
            <person name="Takaki Y."/>
            <person name="Nagai Y."/>
            <person name="Toyoda A."/>
            <person name="Suzuki Y."/>
            <person name="Arimoto A."/>
            <person name="Ishii H."/>
            <person name="Satoh N."/>
            <person name="Nishiyama T."/>
            <person name="Hasebe M."/>
            <person name="Maruyama T."/>
            <person name="Minagawa J."/>
            <person name="Obokata J."/>
            <person name="Shigenobu S."/>
        </authorList>
    </citation>
    <scope>NUCLEOTIDE SEQUENCE [LARGE SCALE GENOMIC DNA]</scope>
</reference>
<proteinExistence type="predicted"/>
<name>A0AAV4A871_9GAST</name>
<organism evidence="2 3">
    <name type="scientific">Plakobranchus ocellatus</name>
    <dbReference type="NCBI Taxonomy" id="259542"/>
    <lineage>
        <taxon>Eukaryota</taxon>
        <taxon>Metazoa</taxon>
        <taxon>Spiralia</taxon>
        <taxon>Lophotrochozoa</taxon>
        <taxon>Mollusca</taxon>
        <taxon>Gastropoda</taxon>
        <taxon>Heterobranchia</taxon>
        <taxon>Euthyneura</taxon>
        <taxon>Panpulmonata</taxon>
        <taxon>Sacoglossa</taxon>
        <taxon>Placobranchoidea</taxon>
        <taxon>Plakobranchidae</taxon>
        <taxon>Plakobranchus</taxon>
    </lineage>
</organism>
<accession>A0AAV4A871</accession>
<gene>
    <name evidence="2" type="ORF">PoB_002953500</name>
</gene>
<feature type="compositionally biased region" description="Basic residues" evidence="1">
    <location>
        <begin position="40"/>
        <end position="51"/>
    </location>
</feature>
<protein>
    <submittedName>
        <fullName evidence="2">Uncharacterized protein</fullName>
    </submittedName>
</protein>
<evidence type="ECO:0000313" key="2">
    <source>
        <dbReference type="EMBL" id="GFO03030.1"/>
    </source>
</evidence>
<dbReference type="EMBL" id="BLXT01003704">
    <property type="protein sequence ID" value="GFO03030.1"/>
    <property type="molecule type" value="Genomic_DNA"/>
</dbReference>
<feature type="region of interest" description="Disordered" evidence="1">
    <location>
        <begin position="25"/>
        <end position="51"/>
    </location>
</feature>
<evidence type="ECO:0000313" key="3">
    <source>
        <dbReference type="Proteomes" id="UP000735302"/>
    </source>
</evidence>
<evidence type="ECO:0000256" key="1">
    <source>
        <dbReference type="SAM" id="MobiDB-lite"/>
    </source>
</evidence>
<dbReference type="Proteomes" id="UP000735302">
    <property type="component" value="Unassembled WGS sequence"/>
</dbReference>